<evidence type="ECO:0000313" key="1">
    <source>
        <dbReference type="EMBL" id="KZT64892.1"/>
    </source>
</evidence>
<dbReference type="Proteomes" id="UP000076727">
    <property type="component" value="Unassembled WGS sequence"/>
</dbReference>
<protein>
    <submittedName>
        <fullName evidence="1">Uncharacterized protein</fullName>
    </submittedName>
</protein>
<proteinExistence type="predicted"/>
<gene>
    <name evidence="1" type="ORF">DAEQUDRAFT_577746</name>
</gene>
<name>A0A165LV94_9APHY</name>
<dbReference type="AlphaFoldDB" id="A0A165LV94"/>
<keyword evidence="2" id="KW-1185">Reference proteome</keyword>
<dbReference type="EMBL" id="KV429116">
    <property type="protein sequence ID" value="KZT64892.1"/>
    <property type="molecule type" value="Genomic_DNA"/>
</dbReference>
<reference evidence="1 2" key="1">
    <citation type="journal article" date="2016" name="Mol. Biol. Evol.">
        <title>Comparative Genomics of Early-Diverging Mushroom-Forming Fungi Provides Insights into the Origins of Lignocellulose Decay Capabilities.</title>
        <authorList>
            <person name="Nagy L.G."/>
            <person name="Riley R."/>
            <person name="Tritt A."/>
            <person name="Adam C."/>
            <person name="Daum C."/>
            <person name="Floudas D."/>
            <person name="Sun H."/>
            <person name="Yadav J.S."/>
            <person name="Pangilinan J."/>
            <person name="Larsson K.H."/>
            <person name="Matsuura K."/>
            <person name="Barry K."/>
            <person name="Labutti K."/>
            <person name="Kuo R."/>
            <person name="Ohm R.A."/>
            <person name="Bhattacharya S.S."/>
            <person name="Shirouzu T."/>
            <person name="Yoshinaga Y."/>
            <person name="Martin F.M."/>
            <person name="Grigoriev I.V."/>
            <person name="Hibbett D.S."/>
        </authorList>
    </citation>
    <scope>NUCLEOTIDE SEQUENCE [LARGE SCALE GENOMIC DNA]</scope>
    <source>
        <strain evidence="1 2">L-15889</strain>
    </source>
</reference>
<sequence length="113" mass="12342">MLIASRRMRPAQVGSAGRAREASAGAGRLSLITIASIVGAAAHSCAILFFSPRSEAYASPSVLSSFQLNSHTLSFFHPNSYNAREDHPIFHRRSDRCDACILGPAWRQCRRVV</sequence>
<accession>A0A165LV94</accession>
<organism evidence="1 2">
    <name type="scientific">Daedalea quercina L-15889</name>
    <dbReference type="NCBI Taxonomy" id="1314783"/>
    <lineage>
        <taxon>Eukaryota</taxon>
        <taxon>Fungi</taxon>
        <taxon>Dikarya</taxon>
        <taxon>Basidiomycota</taxon>
        <taxon>Agaricomycotina</taxon>
        <taxon>Agaricomycetes</taxon>
        <taxon>Polyporales</taxon>
        <taxon>Fomitopsis</taxon>
    </lineage>
</organism>
<evidence type="ECO:0000313" key="2">
    <source>
        <dbReference type="Proteomes" id="UP000076727"/>
    </source>
</evidence>